<evidence type="ECO:0000313" key="9">
    <source>
        <dbReference type="EMBL" id="KAK4788200.1"/>
    </source>
</evidence>
<evidence type="ECO:0000256" key="3">
    <source>
        <dbReference type="ARBA" id="ARBA00022512"/>
    </source>
</evidence>
<dbReference type="SUPFAM" id="SSF51126">
    <property type="entry name" value="Pectin lyase-like"/>
    <property type="match status" value="1"/>
</dbReference>
<keyword evidence="3" id="KW-0134">Cell wall</keyword>
<organism evidence="9 10">
    <name type="scientific">Trapa natans</name>
    <name type="common">Water chestnut</name>
    <dbReference type="NCBI Taxonomy" id="22666"/>
    <lineage>
        <taxon>Eukaryota</taxon>
        <taxon>Viridiplantae</taxon>
        <taxon>Streptophyta</taxon>
        <taxon>Embryophyta</taxon>
        <taxon>Tracheophyta</taxon>
        <taxon>Spermatophyta</taxon>
        <taxon>Magnoliopsida</taxon>
        <taxon>eudicotyledons</taxon>
        <taxon>Gunneridae</taxon>
        <taxon>Pentapetalae</taxon>
        <taxon>rosids</taxon>
        <taxon>malvids</taxon>
        <taxon>Myrtales</taxon>
        <taxon>Lythraceae</taxon>
        <taxon>Trapa</taxon>
    </lineage>
</organism>
<keyword evidence="7" id="KW-0961">Cell wall biogenesis/degradation</keyword>
<gene>
    <name evidence="9" type="ORF">SAY86_019519</name>
</gene>
<protein>
    <submittedName>
        <fullName evidence="9">Uncharacterized protein</fullName>
    </submittedName>
</protein>
<dbReference type="Gene3D" id="2.160.20.10">
    <property type="entry name" value="Single-stranded right-handed beta-helix, Pectin lyase-like"/>
    <property type="match status" value="1"/>
</dbReference>
<dbReference type="EMBL" id="JAXQNO010000011">
    <property type="protein sequence ID" value="KAK4788200.1"/>
    <property type="molecule type" value="Genomic_DNA"/>
</dbReference>
<comment type="similarity">
    <text evidence="2 8">Belongs to the glycosyl hydrolase 28 family.</text>
</comment>
<dbReference type="InterPro" id="IPR000743">
    <property type="entry name" value="Glyco_hydro_28"/>
</dbReference>
<dbReference type="GO" id="GO:0071555">
    <property type="term" value="P:cell wall organization"/>
    <property type="evidence" value="ECO:0007669"/>
    <property type="project" value="UniProtKB-KW"/>
</dbReference>
<dbReference type="PANTHER" id="PTHR31375">
    <property type="match status" value="1"/>
</dbReference>
<evidence type="ECO:0000256" key="8">
    <source>
        <dbReference type="RuleBase" id="RU361169"/>
    </source>
</evidence>
<dbReference type="Proteomes" id="UP001346149">
    <property type="component" value="Unassembled WGS sequence"/>
</dbReference>
<evidence type="ECO:0000313" key="10">
    <source>
        <dbReference type="Proteomes" id="UP001346149"/>
    </source>
</evidence>
<name>A0AAN7LYL8_TRANT</name>
<evidence type="ECO:0000256" key="2">
    <source>
        <dbReference type="ARBA" id="ARBA00008834"/>
    </source>
</evidence>
<dbReference type="InterPro" id="IPR011050">
    <property type="entry name" value="Pectin_lyase_fold/virulence"/>
</dbReference>
<comment type="subcellular location">
    <subcellularLocation>
        <location evidence="1">Secreted</location>
        <location evidence="1">Cell wall</location>
    </subcellularLocation>
</comment>
<evidence type="ECO:0000256" key="5">
    <source>
        <dbReference type="ARBA" id="ARBA00022801"/>
    </source>
</evidence>
<dbReference type="GO" id="GO:0005975">
    <property type="term" value="P:carbohydrate metabolic process"/>
    <property type="evidence" value="ECO:0007669"/>
    <property type="project" value="InterPro"/>
</dbReference>
<keyword evidence="10" id="KW-1185">Reference proteome</keyword>
<accession>A0AAN7LYL8</accession>
<dbReference type="InterPro" id="IPR012334">
    <property type="entry name" value="Pectin_lyas_fold"/>
</dbReference>
<evidence type="ECO:0000256" key="4">
    <source>
        <dbReference type="ARBA" id="ARBA00022525"/>
    </source>
</evidence>
<proteinExistence type="inferred from homology"/>
<keyword evidence="5 8" id="KW-0378">Hydrolase</keyword>
<keyword evidence="4" id="KW-0964">Secreted</keyword>
<dbReference type="GO" id="GO:0004650">
    <property type="term" value="F:polygalacturonase activity"/>
    <property type="evidence" value="ECO:0007669"/>
    <property type="project" value="InterPro"/>
</dbReference>
<dbReference type="AlphaFoldDB" id="A0AAN7LYL8"/>
<keyword evidence="6 8" id="KW-0326">Glycosidase</keyword>
<evidence type="ECO:0000256" key="6">
    <source>
        <dbReference type="ARBA" id="ARBA00023295"/>
    </source>
</evidence>
<dbReference type="Pfam" id="PF00295">
    <property type="entry name" value="Glyco_hydro_28"/>
    <property type="match status" value="1"/>
</dbReference>
<evidence type="ECO:0000256" key="1">
    <source>
        <dbReference type="ARBA" id="ARBA00004191"/>
    </source>
</evidence>
<reference evidence="9 10" key="1">
    <citation type="journal article" date="2023" name="Hortic Res">
        <title>Pangenome of water caltrop reveals structural variations and asymmetric subgenome divergence after allopolyploidization.</title>
        <authorList>
            <person name="Zhang X."/>
            <person name="Chen Y."/>
            <person name="Wang L."/>
            <person name="Yuan Y."/>
            <person name="Fang M."/>
            <person name="Shi L."/>
            <person name="Lu R."/>
            <person name="Comes H.P."/>
            <person name="Ma Y."/>
            <person name="Chen Y."/>
            <person name="Huang G."/>
            <person name="Zhou Y."/>
            <person name="Zheng Z."/>
            <person name="Qiu Y."/>
        </authorList>
    </citation>
    <scope>NUCLEOTIDE SEQUENCE [LARGE SCALE GENOMIC DNA]</scope>
    <source>
        <strain evidence="9">F231</strain>
    </source>
</reference>
<sequence>MTGVRIKSWPASLPRIATDIHFEDINNIPSKDKINKVSYKNIKGTILTLVVVKLFCSKAFPCEGVELADINLTYQGTKGTTTSICENITPTVTDAQNPPLCGSRAPGAAATASSIHLLKKLGAIDIKY</sequence>
<comment type="caution">
    <text evidence="9">The sequence shown here is derived from an EMBL/GenBank/DDBJ whole genome shotgun (WGS) entry which is preliminary data.</text>
</comment>
<evidence type="ECO:0000256" key="7">
    <source>
        <dbReference type="ARBA" id="ARBA00023316"/>
    </source>
</evidence>